<name>A0ABU5RAW2_9PSEU</name>
<reference evidence="6 7" key="1">
    <citation type="submission" date="2023-12" db="EMBL/GenBank/DDBJ databases">
        <title>Amycolatopsis sp. V23-08.</title>
        <authorList>
            <person name="Somphong A."/>
        </authorList>
    </citation>
    <scope>NUCLEOTIDE SEQUENCE [LARGE SCALE GENOMIC DNA]</scope>
    <source>
        <strain evidence="6 7">V23-08</strain>
    </source>
</reference>
<organism evidence="6 7">
    <name type="scientific">Amycolatopsis heterodermiae</name>
    <dbReference type="NCBI Taxonomy" id="3110235"/>
    <lineage>
        <taxon>Bacteria</taxon>
        <taxon>Bacillati</taxon>
        <taxon>Actinomycetota</taxon>
        <taxon>Actinomycetes</taxon>
        <taxon>Pseudonocardiales</taxon>
        <taxon>Pseudonocardiaceae</taxon>
        <taxon>Amycolatopsis</taxon>
    </lineage>
</organism>
<keyword evidence="3 4" id="KW-0732">Signal</keyword>
<evidence type="ECO:0000259" key="5">
    <source>
        <dbReference type="Pfam" id="PF09084"/>
    </source>
</evidence>
<dbReference type="EMBL" id="JAYFSI010000006">
    <property type="protein sequence ID" value="MEA5362975.1"/>
    <property type="molecule type" value="Genomic_DNA"/>
</dbReference>
<keyword evidence="7" id="KW-1185">Reference proteome</keyword>
<dbReference type="Proteomes" id="UP001304298">
    <property type="component" value="Unassembled WGS sequence"/>
</dbReference>
<evidence type="ECO:0000256" key="2">
    <source>
        <dbReference type="ARBA" id="ARBA00010742"/>
    </source>
</evidence>
<gene>
    <name evidence="6" type="ORF">VA596_25825</name>
</gene>
<accession>A0ABU5RAW2</accession>
<dbReference type="PANTHER" id="PTHR30024">
    <property type="entry name" value="ALIPHATIC SULFONATES-BINDING PROTEIN-RELATED"/>
    <property type="match status" value="1"/>
</dbReference>
<proteinExistence type="inferred from homology"/>
<dbReference type="SUPFAM" id="SSF53850">
    <property type="entry name" value="Periplasmic binding protein-like II"/>
    <property type="match status" value="1"/>
</dbReference>
<evidence type="ECO:0000256" key="4">
    <source>
        <dbReference type="SAM" id="SignalP"/>
    </source>
</evidence>
<dbReference type="InterPro" id="IPR015168">
    <property type="entry name" value="SsuA/THI5"/>
</dbReference>
<feature type="chain" id="PRO_5045411984" evidence="4">
    <location>
        <begin position="19"/>
        <end position="349"/>
    </location>
</feature>
<comment type="similarity">
    <text evidence="2">Belongs to the bacterial solute-binding protein SsuA/TauA family.</text>
</comment>
<comment type="subcellular location">
    <subcellularLocation>
        <location evidence="1">Periplasm</location>
    </subcellularLocation>
</comment>
<evidence type="ECO:0000313" key="7">
    <source>
        <dbReference type="Proteomes" id="UP001304298"/>
    </source>
</evidence>
<feature type="domain" description="SsuA/THI5-like" evidence="5">
    <location>
        <begin position="58"/>
        <end position="265"/>
    </location>
</feature>
<evidence type="ECO:0000256" key="3">
    <source>
        <dbReference type="ARBA" id="ARBA00022729"/>
    </source>
</evidence>
<dbReference type="RefSeq" id="WP_323330731.1">
    <property type="nucleotide sequence ID" value="NZ_JAYFSI010000006.1"/>
</dbReference>
<dbReference type="PANTHER" id="PTHR30024:SF47">
    <property type="entry name" value="TAURINE-BINDING PERIPLASMIC PROTEIN"/>
    <property type="match status" value="1"/>
</dbReference>
<dbReference type="Gene3D" id="3.40.190.10">
    <property type="entry name" value="Periplasmic binding protein-like II"/>
    <property type="match status" value="2"/>
</dbReference>
<sequence length="349" mass="36571">MKLLVTSALAAASCLVLAGCGGSSTPAAAPSNAQGQTVVKLMVGGANKQIYLPAKLTERLGYFKEQGLDVQLSDEPAGVDAETAMLAGQVDGVVGFYDHTIDLQGKRKAAESVVQLLQVPGEVVLCRTDVADQIHSPADWKGRNLGVTGLGSSTNFLTKYLAVRNGLQAADVHSVAVEAGNTFIAAMQHKSIDCGMTTEPTISALLNTGQAKVLIDMRTAAGASQALGGVYPASALYMQTSYVDAHKDVVQKLANAFVKTMKFIARSSADQITDKMPPEYYTGVGRAAYVKALSDEKGIYTPDGIMPEGGPQTVLNVLSAFDPNVKGHNVDLAKTFTTEFALQANKNAG</sequence>
<comment type="caution">
    <text evidence="6">The sequence shown here is derived from an EMBL/GenBank/DDBJ whole genome shotgun (WGS) entry which is preliminary data.</text>
</comment>
<evidence type="ECO:0000256" key="1">
    <source>
        <dbReference type="ARBA" id="ARBA00004418"/>
    </source>
</evidence>
<dbReference type="Pfam" id="PF09084">
    <property type="entry name" value="NMT1"/>
    <property type="match status" value="1"/>
</dbReference>
<dbReference type="PROSITE" id="PS51257">
    <property type="entry name" value="PROKAR_LIPOPROTEIN"/>
    <property type="match status" value="1"/>
</dbReference>
<feature type="signal peptide" evidence="4">
    <location>
        <begin position="1"/>
        <end position="18"/>
    </location>
</feature>
<protein>
    <submittedName>
        <fullName evidence="6">ABC transporter substrate-binding protein</fullName>
    </submittedName>
</protein>
<evidence type="ECO:0000313" key="6">
    <source>
        <dbReference type="EMBL" id="MEA5362975.1"/>
    </source>
</evidence>